<sequence length="232" mass="24167">MLLSSLLLVSLTCAAAQSSSEPAAASASASPSAAPNSTAAAGNSIGDGAAVGTMPHVNFTRSYFTFPVDFVIDSATYPPPPGSNSTIMLEQTVKLKLFAEGQDIPITWTRATPQGSIWCVDKSSCSFADDLLPTMRYPATNPAWPALKYRATFNETLGWQLDPATLLGNPAQRFYVQLVGDGKGQLENHTLNHDGPICNEWAASPAKPSAAAAVVAATPALVTAAVLFAVLV</sequence>
<keyword evidence="1" id="KW-1133">Transmembrane helix</keyword>
<feature type="transmembrane region" description="Helical" evidence="1">
    <location>
        <begin position="210"/>
        <end position="231"/>
    </location>
</feature>
<evidence type="ECO:0000256" key="1">
    <source>
        <dbReference type="SAM" id="Phobius"/>
    </source>
</evidence>
<reference evidence="3" key="1">
    <citation type="submission" date="2023-10" db="EMBL/GenBank/DDBJ databases">
        <authorList>
            <person name="Noh H."/>
        </authorList>
    </citation>
    <scope>NUCLEOTIDE SEQUENCE</scope>
    <source>
        <strain evidence="3">DUCC4014</strain>
    </source>
</reference>
<name>A0AAF0YA82_9TREE</name>
<dbReference type="EMBL" id="CP086716">
    <property type="protein sequence ID" value="WOO80916.1"/>
    <property type="molecule type" value="Genomic_DNA"/>
</dbReference>
<evidence type="ECO:0000313" key="3">
    <source>
        <dbReference type="EMBL" id="WOO80916.1"/>
    </source>
</evidence>
<keyword evidence="4" id="KW-1185">Reference proteome</keyword>
<evidence type="ECO:0000256" key="2">
    <source>
        <dbReference type="SAM" id="SignalP"/>
    </source>
</evidence>
<organism evidence="3 4">
    <name type="scientific">Vanrija pseudolonga</name>
    <dbReference type="NCBI Taxonomy" id="143232"/>
    <lineage>
        <taxon>Eukaryota</taxon>
        <taxon>Fungi</taxon>
        <taxon>Dikarya</taxon>
        <taxon>Basidiomycota</taxon>
        <taxon>Agaricomycotina</taxon>
        <taxon>Tremellomycetes</taxon>
        <taxon>Trichosporonales</taxon>
        <taxon>Trichosporonaceae</taxon>
        <taxon>Vanrija</taxon>
    </lineage>
</organism>
<feature type="signal peptide" evidence="2">
    <location>
        <begin position="1"/>
        <end position="16"/>
    </location>
</feature>
<proteinExistence type="predicted"/>
<accession>A0AAF0YA82</accession>
<keyword evidence="2" id="KW-0732">Signal</keyword>
<dbReference type="Proteomes" id="UP000827549">
    <property type="component" value="Chromosome 3"/>
</dbReference>
<keyword evidence="1" id="KW-0472">Membrane</keyword>
<evidence type="ECO:0000313" key="4">
    <source>
        <dbReference type="Proteomes" id="UP000827549"/>
    </source>
</evidence>
<protein>
    <submittedName>
        <fullName evidence="3">Uncharacterized protein</fullName>
    </submittedName>
</protein>
<keyword evidence="1" id="KW-0812">Transmembrane</keyword>
<feature type="chain" id="PRO_5042159384" evidence="2">
    <location>
        <begin position="17"/>
        <end position="232"/>
    </location>
</feature>
<dbReference type="RefSeq" id="XP_062626948.1">
    <property type="nucleotide sequence ID" value="XM_062770964.1"/>
</dbReference>
<gene>
    <name evidence="3" type="ORF">LOC62_03G004445</name>
</gene>
<dbReference type="GeneID" id="87807683"/>
<dbReference type="AlphaFoldDB" id="A0AAF0YA82"/>